<keyword evidence="4" id="KW-0274">FAD</keyword>
<proteinExistence type="inferred from homology"/>
<organism evidence="9 10">
    <name type="scientific">Mycobacteroides salmoniphilum</name>
    <dbReference type="NCBI Taxonomy" id="404941"/>
    <lineage>
        <taxon>Bacteria</taxon>
        <taxon>Bacillati</taxon>
        <taxon>Actinomycetota</taxon>
        <taxon>Actinomycetes</taxon>
        <taxon>Mycobacteriales</taxon>
        <taxon>Mycobacteriaceae</taxon>
        <taxon>Mycobacteroides</taxon>
    </lineage>
</organism>
<keyword evidence="3" id="KW-0285">Flavoprotein</keyword>
<feature type="region of interest" description="Disordered" evidence="8">
    <location>
        <begin position="1"/>
        <end position="24"/>
    </location>
</feature>
<evidence type="ECO:0000256" key="1">
    <source>
        <dbReference type="ARBA" id="ARBA00001974"/>
    </source>
</evidence>
<dbReference type="Pfam" id="PF13738">
    <property type="entry name" value="Pyr_redox_3"/>
    <property type="match status" value="1"/>
</dbReference>
<dbReference type="PANTHER" id="PTHR43098:SF3">
    <property type="entry name" value="L-ORNITHINE N(5)-MONOOXYGENASE-RELATED"/>
    <property type="match status" value="1"/>
</dbReference>
<reference evidence="9 10" key="1">
    <citation type="journal article" date="2019" name="Sci. Rep.">
        <title>Extended insight into the Mycobacterium chelonae-abscessus complex through whole genome sequencing of Mycobacterium salmoniphilum outbreak and Mycobacterium salmoniphilum-like strains.</title>
        <authorList>
            <person name="Behra P.R.K."/>
            <person name="Das S."/>
            <person name="Pettersson B.M.F."/>
            <person name="Shirreff L."/>
            <person name="DuCote T."/>
            <person name="Jacobsson K.G."/>
            <person name="Ennis D.G."/>
            <person name="Kirsebom L.A."/>
        </authorList>
    </citation>
    <scope>NUCLEOTIDE SEQUENCE [LARGE SCALE GENOMIC DNA]</scope>
    <source>
        <strain evidence="9 10">DE 4585</strain>
    </source>
</reference>
<evidence type="ECO:0000313" key="9">
    <source>
        <dbReference type="EMBL" id="TDZ79226.1"/>
    </source>
</evidence>
<evidence type="ECO:0000256" key="5">
    <source>
        <dbReference type="ARBA" id="ARBA00022857"/>
    </source>
</evidence>
<dbReference type="PANTHER" id="PTHR43098">
    <property type="entry name" value="L-ORNITHINE N(5)-MONOOXYGENASE-RELATED"/>
    <property type="match status" value="1"/>
</dbReference>
<evidence type="ECO:0000256" key="6">
    <source>
        <dbReference type="ARBA" id="ARBA00023002"/>
    </source>
</evidence>
<evidence type="ECO:0000256" key="2">
    <source>
        <dbReference type="ARBA" id="ARBA00010139"/>
    </source>
</evidence>
<dbReference type="Gene3D" id="3.50.50.60">
    <property type="entry name" value="FAD/NAD(P)-binding domain"/>
    <property type="match status" value="2"/>
</dbReference>
<dbReference type="InterPro" id="IPR036188">
    <property type="entry name" value="FAD/NAD-bd_sf"/>
</dbReference>
<accession>A0A4R8RXC1</accession>
<protein>
    <submittedName>
        <fullName evidence="9">Cyclohexanone 1,2-monooxygenase</fullName>
        <ecNumber evidence="9">1.14.13.22</ecNumber>
    </submittedName>
</protein>
<gene>
    <name evidence="9" type="ORF">DE4585_02961</name>
</gene>
<dbReference type="AlphaFoldDB" id="A0A4R8RXC1"/>
<evidence type="ECO:0000256" key="4">
    <source>
        <dbReference type="ARBA" id="ARBA00022827"/>
    </source>
</evidence>
<dbReference type="GO" id="GO:0018667">
    <property type="term" value="F:cyclohexanone monooxygenase activity"/>
    <property type="evidence" value="ECO:0007669"/>
    <property type="project" value="UniProtKB-EC"/>
</dbReference>
<dbReference type="RefSeq" id="WP_134071753.1">
    <property type="nucleotide sequence ID" value="NZ_PECH01000008.1"/>
</dbReference>
<sequence>MTTSVNDDVAITEPRPSAKSADKQPTPDHLVIIIGAGFSGIGTAITLQKNGFHDLLLIDEADGVGGTWHWNTYPGIAVDIPSFSYQFSFEKQRNWSRSYAPGRELKAYAEHCVEKYGLADKIRFNTTVTGAVFDKQACLWKVSTAAGEQLTARFVINACGVLTRPVYPEIQGIEDFTGQTMHTARWDHGQSVAGKRVGIIGTGASAVQIVAAIAPEVERLTVFQRTPIWCLPKPDFSLRGTVSRFLTRLPGGLQATRLVSQAFVEATFPIPAHYHGAIPGMSPVAESLARRYLHSQVRDPETREKLTPRYGLGCKRPSFHNEYLATFNRDNVTLETDPITGVGAHSVHVSSGVEHQLDMLILATGFKVMDPDNMPTYDLTGRDGLTQQAYWDTHRLHAYEGVSVPGFPNHFSIMGPYGYNGSSYFALIEAQSTHIARCLMRARKLDANYIEVTQRANDRFFAEMLRRRRRQIFWQDSCAHANSYYFDKNGDAPLRPTTTWESAWRSRTFNLANYRFEPWAPRAQNPRQWMTADRAAGL</sequence>
<evidence type="ECO:0000256" key="8">
    <source>
        <dbReference type="SAM" id="MobiDB-lite"/>
    </source>
</evidence>
<evidence type="ECO:0000256" key="7">
    <source>
        <dbReference type="ARBA" id="ARBA00023033"/>
    </source>
</evidence>
<dbReference type="InterPro" id="IPR050775">
    <property type="entry name" value="FAD-binding_Monooxygenases"/>
</dbReference>
<keyword evidence="7 9" id="KW-0503">Monooxygenase</keyword>
<evidence type="ECO:0000256" key="3">
    <source>
        <dbReference type="ARBA" id="ARBA00022630"/>
    </source>
</evidence>
<comment type="cofactor">
    <cofactor evidence="1">
        <name>FAD</name>
        <dbReference type="ChEBI" id="CHEBI:57692"/>
    </cofactor>
</comment>
<dbReference type="EC" id="1.14.13.22" evidence="9"/>
<comment type="caution">
    <text evidence="9">The sequence shown here is derived from an EMBL/GenBank/DDBJ whole genome shotgun (WGS) entry which is preliminary data.</text>
</comment>
<dbReference type="EMBL" id="PECH01000008">
    <property type="protein sequence ID" value="TDZ79226.1"/>
    <property type="molecule type" value="Genomic_DNA"/>
</dbReference>
<evidence type="ECO:0000313" key="10">
    <source>
        <dbReference type="Proteomes" id="UP000295117"/>
    </source>
</evidence>
<dbReference type="SUPFAM" id="SSF51905">
    <property type="entry name" value="FAD/NAD(P)-binding domain"/>
    <property type="match status" value="1"/>
</dbReference>
<keyword evidence="6 9" id="KW-0560">Oxidoreductase</keyword>
<dbReference type="Proteomes" id="UP000295117">
    <property type="component" value="Unassembled WGS sequence"/>
</dbReference>
<name>A0A4R8RXC1_9MYCO</name>
<keyword evidence="5" id="KW-0521">NADP</keyword>
<comment type="similarity">
    <text evidence="2">Belongs to the FAD-binding monooxygenase family.</text>
</comment>